<dbReference type="PANTHER" id="PTHR43591">
    <property type="entry name" value="METHYLTRANSFERASE"/>
    <property type="match status" value="1"/>
</dbReference>
<keyword evidence="3 5" id="KW-0808">Transferase</keyword>
<keyword evidence="1 5" id="KW-0474">Menaquinone biosynthesis</keyword>
<comment type="caution">
    <text evidence="5">Lacks conserved residue(s) required for the propagation of feature annotation.</text>
</comment>
<dbReference type="PANTHER" id="PTHR43591:SF24">
    <property type="entry name" value="2-METHOXY-6-POLYPRENYL-1,4-BENZOQUINOL METHYLASE, MITOCHONDRIAL"/>
    <property type="match status" value="1"/>
</dbReference>
<keyword evidence="2 5" id="KW-0489">Methyltransferase</keyword>
<evidence type="ECO:0000256" key="5">
    <source>
        <dbReference type="HAMAP-Rule" id="MF_01813"/>
    </source>
</evidence>
<evidence type="ECO:0000313" key="6">
    <source>
        <dbReference type="EMBL" id="MEX6688424.1"/>
    </source>
</evidence>
<dbReference type="Gene3D" id="3.40.50.150">
    <property type="entry name" value="Vaccinia Virus protein VP39"/>
    <property type="match status" value="1"/>
</dbReference>
<dbReference type="EMBL" id="JAULBC010000004">
    <property type="protein sequence ID" value="MEX6688424.1"/>
    <property type="molecule type" value="Genomic_DNA"/>
</dbReference>
<evidence type="ECO:0000256" key="2">
    <source>
        <dbReference type="ARBA" id="ARBA00022603"/>
    </source>
</evidence>
<dbReference type="PROSITE" id="PS01183">
    <property type="entry name" value="UBIE_1"/>
    <property type="match status" value="1"/>
</dbReference>
<comment type="catalytic activity">
    <reaction evidence="5">
        <text>a 2-demethylmenaquinol + S-adenosyl-L-methionine = a menaquinol + S-adenosyl-L-homocysteine + H(+)</text>
        <dbReference type="Rhea" id="RHEA:42640"/>
        <dbReference type="Rhea" id="RHEA-COMP:9539"/>
        <dbReference type="Rhea" id="RHEA-COMP:9563"/>
        <dbReference type="ChEBI" id="CHEBI:15378"/>
        <dbReference type="ChEBI" id="CHEBI:18151"/>
        <dbReference type="ChEBI" id="CHEBI:55437"/>
        <dbReference type="ChEBI" id="CHEBI:57856"/>
        <dbReference type="ChEBI" id="CHEBI:59789"/>
        <dbReference type="EC" id="2.1.1.163"/>
    </reaction>
</comment>
<feature type="binding site" evidence="5">
    <location>
        <begin position="120"/>
        <end position="121"/>
    </location>
    <ligand>
        <name>S-adenosyl-L-methionine</name>
        <dbReference type="ChEBI" id="CHEBI:59789"/>
    </ligand>
</feature>
<reference evidence="6 7" key="1">
    <citation type="submission" date="2023-07" db="EMBL/GenBank/DDBJ databases">
        <authorList>
            <person name="Lian W.-H."/>
        </authorList>
    </citation>
    <scope>NUCLEOTIDE SEQUENCE [LARGE SCALE GENOMIC DNA]</scope>
    <source>
        <strain evidence="6 7">SYSU DXS3180</strain>
    </source>
</reference>
<dbReference type="EC" id="2.1.1.163" evidence="5"/>
<dbReference type="Proteomes" id="UP001560573">
    <property type="component" value="Unassembled WGS sequence"/>
</dbReference>
<dbReference type="GO" id="GO:0043770">
    <property type="term" value="F:demethylmenaquinone methyltransferase activity"/>
    <property type="evidence" value="ECO:0007669"/>
    <property type="project" value="UniProtKB-EC"/>
</dbReference>
<dbReference type="InterPro" id="IPR029063">
    <property type="entry name" value="SAM-dependent_MTases_sf"/>
</dbReference>
<dbReference type="GO" id="GO:0008425">
    <property type="term" value="F:2-methoxy-6-polyprenyl-1,4-benzoquinol methyltransferase activity"/>
    <property type="evidence" value="ECO:0007669"/>
    <property type="project" value="UniProtKB-EC"/>
</dbReference>
<dbReference type="PROSITE" id="PS01184">
    <property type="entry name" value="UBIE_2"/>
    <property type="match status" value="1"/>
</dbReference>
<gene>
    <name evidence="6" type="primary">ubiE</name>
    <name evidence="5" type="synonym">menG</name>
    <name evidence="6" type="ORF">QTN47_13000</name>
</gene>
<sequence length="247" mass="27969">MVKYAHDEIVPNRDSGLDKKQQVAKMFDSIAFKYDFLNRFLSVGIDVSWRKNAIDQLKSLQPKRVLDVATGTGDVAIMTYKRLHPEKITGIDISDGMLEVGRQKVEKLGLSKFITLHNGDSETINYPDNSFDAITVAFGVRNFENLEKGLKEMLRVLKPGGKLVVLEFSRPKQTGFKSIYKLYMNIVAPGVGKFFSKNKDAYQYLNDSVQAFPEREDFIRIMSSLGYTDTYFKPLSLGICCIYCGSK</sequence>
<protein>
    <recommendedName>
        <fullName evidence="5">Demethylmenaquinone methyltransferase</fullName>
        <ecNumber evidence="5">2.1.1.163</ecNumber>
    </recommendedName>
</protein>
<dbReference type="NCBIfam" id="NF001244">
    <property type="entry name" value="PRK00216.1-5"/>
    <property type="match status" value="1"/>
</dbReference>
<dbReference type="CDD" id="cd02440">
    <property type="entry name" value="AdoMet_MTases"/>
    <property type="match status" value="1"/>
</dbReference>
<dbReference type="GO" id="GO:0032259">
    <property type="term" value="P:methylation"/>
    <property type="evidence" value="ECO:0007669"/>
    <property type="project" value="UniProtKB-KW"/>
</dbReference>
<dbReference type="RefSeq" id="WP_369329834.1">
    <property type="nucleotide sequence ID" value="NZ_JAULBC010000004.1"/>
</dbReference>
<dbReference type="InterPro" id="IPR004033">
    <property type="entry name" value="UbiE/COQ5_MeTrFase"/>
</dbReference>
<dbReference type="NCBIfam" id="TIGR01934">
    <property type="entry name" value="MenG_MenH_UbiE"/>
    <property type="match status" value="1"/>
</dbReference>
<feature type="binding site" evidence="5">
    <location>
        <position position="72"/>
    </location>
    <ligand>
        <name>S-adenosyl-L-methionine</name>
        <dbReference type="ChEBI" id="CHEBI:59789"/>
    </ligand>
</feature>
<evidence type="ECO:0000256" key="3">
    <source>
        <dbReference type="ARBA" id="ARBA00022679"/>
    </source>
</evidence>
<feature type="binding site" evidence="5">
    <location>
        <position position="92"/>
    </location>
    <ligand>
        <name>S-adenosyl-L-methionine</name>
        <dbReference type="ChEBI" id="CHEBI:59789"/>
    </ligand>
</feature>
<name>A0ABV3ZGX3_9BACT</name>
<evidence type="ECO:0000256" key="1">
    <source>
        <dbReference type="ARBA" id="ARBA00022428"/>
    </source>
</evidence>
<comment type="similarity">
    <text evidence="5">Belongs to the class I-like SAM-binding methyltransferase superfamily. MenG/UbiE family.</text>
</comment>
<proteinExistence type="inferred from homology"/>
<dbReference type="PROSITE" id="PS51608">
    <property type="entry name" value="SAM_MT_UBIE"/>
    <property type="match status" value="1"/>
</dbReference>
<dbReference type="Pfam" id="PF01209">
    <property type="entry name" value="Ubie_methyltran"/>
    <property type="match status" value="1"/>
</dbReference>
<dbReference type="InterPro" id="IPR023576">
    <property type="entry name" value="UbiE/COQ5_MeTrFase_CS"/>
</dbReference>
<keyword evidence="4 5" id="KW-0949">S-adenosyl-L-methionine</keyword>
<accession>A0ABV3ZGX3</accession>
<evidence type="ECO:0000256" key="4">
    <source>
        <dbReference type="ARBA" id="ARBA00022691"/>
    </source>
</evidence>
<dbReference type="HAMAP" id="MF_01813">
    <property type="entry name" value="MenG_UbiE_methyltr"/>
    <property type="match status" value="1"/>
</dbReference>
<comment type="pathway">
    <text evidence="5">Quinol/quinone metabolism; menaquinone biosynthesis; menaquinol from 1,4-dihydroxy-2-naphthoate: step 2/2.</text>
</comment>
<evidence type="ECO:0000313" key="7">
    <source>
        <dbReference type="Proteomes" id="UP001560573"/>
    </source>
</evidence>
<organism evidence="6 7">
    <name type="scientific">Danxiaibacter flavus</name>
    <dbReference type="NCBI Taxonomy" id="3049108"/>
    <lineage>
        <taxon>Bacteria</taxon>
        <taxon>Pseudomonadati</taxon>
        <taxon>Bacteroidota</taxon>
        <taxon>Chitinophagia</taxon>
        <taxon>Chitinophagales</taxon>
        <taxon>Chitinophagaceae</taxon>
        <taxon>Danxiaibacter</taxon>
    </lineage>
</organism>
<keyword evidence="7" id="KW-1185">Reference proteome</keyword>
<comment type="function">
    <text evidence="5">Methyltransferase required for the conversion of demethylmenaquinol (DMKH2) to menaquinol (MKH2).</text>
</comment>
<comment type="caution">
    <text evidence="6">The sequence shown here is derived from an EMBL/GenBank/DDBJ whole genome shotgun (WGS) entry which is preliminary data.</text>
</comment>
<dbReference type="SUPFAM" id="SSF53335">
    <property type="entry name" value="S-adenosyl-L-methionine-dependent methyltransferases"/>
    <property type="match status" value="1"/>
</dbReference>